<feature type="domain" description="GST N-terminal" evidence="5">
    <location>
        <begin position="3"/>
        <end position="85"/>
    </location>
</feature>
<comment type="similarity">
    <text evidence="1">Belongs to the GST superfamily. Theta family.</text>
</comment>
<evidence type="ECO:0000259" key="5">
    <source>
        <dbReference type="PROSITE" id="PS50404"/>
    </source>
</evidence>
<keyword evidence="7" id="KW-1185">Reference proteome</keyword>
<dbReference type="InterPro" id="IPR040077">
    <property type="entry name" value="GST_C_Theta"/>
</dbReference>
<evidence type="ECO:0000256" key="3">
    <source>
        <dbReference type="ARBA" id="ARBA00047960"/>
    </source>
</evidence>
<dbReference type="PANTHER" id="PTHR43917">
    <property type="match status" value="1"/>
</dbReference>
<evidence type="ECO:0000256" key="4">
    <source>
        <dbReference type="SAM" id="MobiDB-lite"/>
    </source>
</evidence>
<gene>
    <name evidence="6" type="ORF">KR093_001959</name>
</gene>
<dbReference type="InterPro" id="IPR036249">
    <property type="entry name" value="Thioredoxin-like_sf"/>
</dbReference>
<dbReference type="InterPro" id="IPR051369">
    <property type="entry name" value="GST_Theta"/>
</dbReference>
<dbReference type="SFLD" id="SFLDG00358">
    <property type="entry name" value="Main_(cytGST)"/>
    <property type="match status" value="1"/>
</dbReference>
<name>A0AAD4PR41_9MUSC</name>
<sequence>MSQSLKFYFDFLNQSSRALYIFLEASKIPFEAIPISMVKGEHLTGEFRDKVNRFRKLPAITDHGYQLSESVAIFRHLSREKLVPEHWYPRRQLGRSRTDEYLAWQQTNMDVACTDYFQQKWLIPHLQKSRASDNAINNAGKHLEGTLNDFEQLFLTSHKFILGENISFADLSAICEIDQTKSVGFSAFKNRHKLSRWYDLVRDELGPYYKSVQDQFDAALKQSSQREQRQGEAQAQAQAQAVKQ</sequence>
<dbReference type="CDD" id="cd03050">
    <property type="entry name" value="GST_N_Theta"/>
    <property type="match status" value="1"/>
</dbReference>
<dbReference type="Pfam" id="PF14497">
    <property type="entry name" value="GST_C_3"/>
    <property type="match status" value="1"/>
</dbReference>
<proteinExistence type="inferred from homology"/>
<reference evidence="6" key="1">
    <citation type="journal article" date="2021" name="Mol. Ecol. Resour.">
        <title>Phylogenomic analyses of the genus Drosophila reveals genomic signals of climate adaptation.</title>
        <authorList>
            <person name="Li F."/>
            <person name="Rane R.V."/>
            <person name="Luria V."/>
            <person name="Xiong Z."/>
            <person name="Chen J."/>
            <person name="Li Z."/>
            <person name="Catullo R.A."/>
            <person name="Griffin P.C."/>
            <person name="Schiffer M."/>
            <person name="Pearce S."/>
            <person name="Lee S.F."/>
            <person name="McElroy K."/>
            <person name="Stocker A."/>
            <person name="Shirriffs J."/>
            <person name="Cockerell F."/>
            <person name="Coppin C."/>
            <person name="Sgro C.M."/>
            <person name="Karger A."/>
            <person name="Cain J.W."/>
            <person name="Weber J.A."/>
            <person name="Santpere G."/>
            <person name="Kirschner M.W."/>
            <person name="Hoffmann A.A."/>
            <person name="Oakeshott J.G."/>
            <person name="Zhang G."/>
        </authorList>
    </citation>
    <scope>NUCLEOTIDE SEQUENCE</scope>
    <source>
        <strain evidence="6">BGI-SZ-2011g</strain>
    </source>
</reference>
<dbReference type="SUPFAM" id="SSF52833">
    <property type="entry name" value="Thioredoxin-like"/>
    <property type="match status" value="1"/>
</dbReference>
<dbReference type="InterPro" id="IPR040079">
    <property type="entry name" value="Glutathione_S-Trfase"/>
</dbReference>
<keyword evidence="2" id="KW-0808">Transferase</keyword>
<dbReference type="PANTHER" id="PTHR43917:SF8">
    <property type="entry name" value="GH16740P-RELATED"/>
    <property type="match status" value="1"/>
</dbReference>
<dbReference type="AlphaFoldDB" id="A0AAD4PR41"/>
<dbReference type="FunFam" id="1.20.1050.10:FF:000039">
    <property type="entry name" value="Glutathione S-transferase theta-1"/>
    <property type="match status" value="1"/>
</dbReference>
<evidence type="ECO:0000256" key="2">
    <source>
        <dbReference type="ARBA" id="ARBA00022679"/>
    </source>
</evidence>
<dbReference type="InterPro" id="IPR004046">
    <property type="entry name" value="GST_C"/>
</dbReference>
<dbReference type="Pfam" id="PF02798">
    <property type="entry name" value="GST_N"/>
    <property type="match status" value="1"/>
</dbReference>
<feature type="compositionally biased region" description="Low complexity" evidence="4">
    <location>
        <begin position="231"/>
        <end position="244"/>
    </location>
</feature>
<dbReference type="InterPro" id="IPR004045">
    <property type="entry name" value="Glutathione_S-Trfase_N"/>
</dbReference>
<evidence type="ECO:0000313" key="6">
    <source>
        <dbReference type="EMBL" id="KAH8386684.1"/>
    </source>
</evidence>
<dbReference type="Proteomes" id="UP001200034">
    <property type="component" value="Unassembled WGS sequence"/>
</dbReference>
<dbReference type="CDD" id="cd03183">
    <property type="entry name" value="GST_C_Theta"/>
    <property type="match status" value="1"/>
</dbReference>
<dbReference type="InterPro" id="IPR040075">
    <property type="entry name" value="GST_N_Theta"/>
</dbReference>
<dbReference type="EMBL" id="JAJJHW010000095">
    <property type="protein sequence ID" value="KAH8386684.1"/>
    <property type="molecule type" value="Genomic_DNA"/>
</dbReference>
<dbReference type="SUPFAM" id="SSF47616">
    <property type="entry name" value="GST C-terminal domain-like"/>
    <property type="match status" value="1"/>
</dbReference>
<organism evidence="6 7">
    <name type="scientific">Drosophila rubida</name>
    <dbReference type="NCBI Taxonomy" id="30044"/>
    <lineage>
        <taxon>Eukaryota</taxon>
        <taxon>Metazoa</taxon>
        <taxon>Ecdysozoa</taxon>
        <taxon>Arthropoda</taxon>
        <taxon>Hexapoda</taxon>
        <taxon>Insecta</taxon>
        <taxon>Pterygota</taxon>
        <taxon>Neoptera</taxon>
        <taxon>Endopterygota</taxon>
        <taxon>Diptera</taxon>
        <taxon>Brachycera</taxon>
        <taxon>Muscomorpha</taxon>
        <taxon>Ephydroidea</taxon>
        <taxon>Drosophilidae</taxon>
        <taxon>Drosophila</taxon>
    </lineage>
</organism>
<protein>
    <recommendedName>
        <fullName evidence="5">GST N-terminal domain-containing protein</fullName>
    </recommendedName>
</protein>
<accession>A0AAD4PR41</accession>
<comment type="caution">
    <text evidence="6">The sequence shown here is derived from an EMBL/GenBank/DDBJ whole genome shotgun (WGS) entry which is preliminary data.</text>
</comment>
<dbReference type="SFLD" id="SFLDS00019">
    <property type="entry name" value="Glutathione_Transferase_(cytos"/>
    <property type="match status" value="1"/>
</dbReference>
<dbReference type="GO" id="GO:0004364">
    <property type="term" value="F:glutathione transferase activity"/>
    <property type="evidence" value="ECO:0007669"/>
    <property type="project" value="UniProtKB-EC"/>
</dbReference>
<dbReference type="FunFam" id="3.40.30.10:FF:000176">
    <property type="entry name" value="Glutathione S-transferase theta-1"/>
    <property type="match status" value="1"/>
</dbReference>
<dbReference type="PROSITE" id="PS50404">
    <property type="entry name" value="GST_NTER"/>
    <property type="match status" value="1"/>
</dbReference>
<dbReference type="InterPro" id="IPR036282">
    <property type="entry name" value="Glutathione-S-Trfase_C_sf"/>
</dbReference>
<evidence type="ECO:0000256" key="1">
    <source>
        <dbReference type="ARBA" id="ARBA00009899"/>
    </source>
</evidence>
<evidence type="ECO:0000313" key="7">
    <source>
        <dbReference type="Proteomes" id="UP001200034"/>
    </source>
</evidence>
<comment type="catalytic activity">
    <reaction evidence="3">
        <text>RX + glutathione = an S-substituted glutathione + a halide anion + H(+)</text>
        <dbReference type="Rhea" id="RHEA:16437"/>
        <dbReference type="ChEBI" id="CHEBI:15378"/>
        <dbReference type="ChEBI" id="CHEBI:16042"/>
        <dbReference type="ChEBI" id="CHEBI:17792"/>
        <dbReference type="ChEBI" id="CHEBI:57925"/>
        <dbReference type="ChEBI" id="CHEBI:90779"/>
        <dbReference type="EC" id="2.5.1.18"/>
    </reaction>
</comment>
<dbReference type="GO" id="GO:0005737">
    <property type="term" value="C:cytoplasm"/>
    <property type="evidence" value="ECO:0007669"/>
    <property type="project" value="TreeGrafter"/>
</dbReference>
<feature type="region of interest" description="Disordered" evidence="4">
    <location>
        <begin position="220"/>
        <end position="244"/>
    </location>
</feature>
<dbReference type="Gene3D" id="1.20.1050.10">
    <property type="match status" value="1"/>
</dbReference>
<dbReference type="Gene3D" id="3.40.30.10">
    <property type="entry name" value="Glutaredoxin"/>
    <property type="match status" value="1"/>
</dbReference>